<reference evidence="1" key="1">
    <citation type="journal article" date="2022" name="Int. J. Mol. Sci.">
        <title>Draft Genome of Tanacetum Coccineum: Genomic Comparison of Closely Related Tanacetum-Family Plants.</title>
        <authorList>
            <person name="Yamashiro T."/>
            <person name="Shiraishi A."/>
            <person name="Nakayama K."/>
            <person name="Satake H."/>
        </authorList>
    </citation>
    <scope>NUCLEOTIDE SEQUENCE</scope>
</reference>
<evidence type="ECO:0000313" key="1">
    <source>
        <dbReference type="EMBL" id="GJS57880.1"/>
    </source>
</evidence>
<dbReference type="Proteomes" id="UP001151760">
    <property type="component" value="Unassembled WGS sequence"/>
</dbReference>
<organism evidence="1 2">
    <name type="scientific">Tanacetum coccineum</name>
    <dbReference type="NCBI Taxonomy" id="301880"/>
    <lineage>
        <taxon>Eukaryota</taxon>
        <taxon>Viridiplantae</taxon>
        <taxon>Streptophyta</taxon>
        <taxon>Embryophyta</taxon>
        <taxon>Tracheophyta</taxon>
        <taxon>Spermatophyta</taxon>
        <taxon>Magnoliopsida</taxon>
        <taxon>eudicotyledons</taxon>
        <taxon>Gunneridae</taxon>
        <taxon>Pentapetalae</taxon>
        <taxon>asterids</taxon>
        <taxon>campanulids</taxon>
        <taxon>Asterales</taxon>
        <taxon>Asteraceae</taxon>
        <taxon>Asteroideae</taxon>
        <taxon>Anthemideae</taxon>
        <taxon>Anthemidinae</taxon>
        <taxon>Tanacetum</taxon>
    </lineage>
</organism>
<name>A0ABQ4WYY9_9ASTR</name>
<gene>
    <name evidence="1" type="ORF">Tco_0652664</name>
</gene>
<protein>
    <submittedName>
        <fullName evidence="1">Uncharacterized protein</fullName>
    </submittedName>
</protein>
<comment type="caution">
    <text evidence="1">The sequence shown here is derived from an EMBL/GenBank/DDBJ whole genome shotgun (WGS) entry which is preliminary data.</text>
</comment>
<sequence length="441" mass="49829">MSTTKASSGFRLLQRQDAAHEMHMRMVLNEDEEQLLFLTGELCHHFDDDIFEADQCDAFDSDVDEAPTTHTIFMANLSSEDPIYDEAGTSYDSNTQFEVQDHDTFVDHNETSIAAPQNEDLEASHSKQLCASMPPRNSVKNKISCSLVQRVSDLDVDTTPALPTPTQIGDLKFQTLQIRLFSSAGGTDHPLVSGLRLFKTRFRGRNGRLFERISLRTASLKCLAPPMLKELEHSSQASVFIVKRHYRQISSKPTLLNVTKASAGISSGPDLSIDKRGHRLSGECCSKFNVLGAEDWKSVSRVLERQKEAKEPNLHELFTKSAECSPLEDHLKMEMEIPYSSIIKFITACSYSNDTFEDIMKAQVSVFKASVTLNIQAFKIKKSVSISFRMTQVHKTAKDHMMMIRDYDWMMISKKLKDHIQVKLKPKSLKFTTSDSQDTDQ</sequence>
<accession>A0ABQ4WYY9</accession>
<reference evidence="1" key="2">
    <citation type="submission" date="2022-01" db="EMBL/GenBank/DDBJ databases">
        <authorList>
            <person name="Yamashiro T."/>
            <person name="Shiraishi A."/>
            <person name="Satake H."/>
            <person name="Nakayama K."/>
        </authorList>
    </citation>
    <scope>NUCLEOTIDE SEQUENCE</scope>
</reference>
<proteinExistence type="predicted"/>
<keyword evidence="2" id="KW-1185">Reference proteome</keyword>
<evidence type="ECO:0000313" key="2">
    <source>
        <dbReference type="Proteomes" id="UP001151760"/>
    </source>
</evidence>
<dbReference type="EMBL" id="BQNB010009040">
    <property type="protein sequence ID" value="GJS57880.1"/>
    <property type="molecule type" value="Genomic_DNA"/>
</dbReference>